<dbReference type="RefSeq" id="WP_382388927.1">
    <property type="nucleotide sequence ID" value="NZ_JBHLWI010000050.1"/>
</dbReference>
<evidence type="ECO:0000313" key="3">
    <source>
        <dbReference type="Proteomes" id="UP001589797"/>
    </source>
</evidence>
<comment type="caution">
    <text evidence="2">The sequence shown here is derived from an EMBL/GenBank/DDBJ whole genome shotgun (WGS) entry which is preliminary data.</text>
</comment>
<reference evidence="2 3" key="1">
    <citation type="submission" date="2024-09" db="EMBL/GenBank/DDBJ databases">
        <authorList>
            <person name="Sun Q."/>
            <person name="Mori K."/>
        </authorList>
    </citation>
    <scope>NUCLEOTIDE SEQUENCE [LARGE SCALE GENOMIC DNA]</scope>
    <source>
        <strain evidence="2 3">CCM 7650</strain>
    </source>
</reference>
<protein>
    <submittedName>
        <fullName evidence="2">Uncharacterized protein</fullName>
    </submittedName>
</protein>
<proteinExistence type="predicted"/>
<keyword evidence="3" id="KW-1185">Reference proteome</keyword>
<evidence type="ECO:0000313" key="2">
    <source>
        <dbReference type="EMBL" id="MFC0264386.1"/>
    </source>
</evidence>
<evidence type="ECO:0000256" key="1">
    <source>
        <dbReference type="SAM" id="Phobius"/>
    </source>
</evidence>
<name>A0ABV6FWW5_9BACT</name>
<accession>A0ABV6FWW5</accession>
<dbReference type="Proteomes" id="UP001589797">
    <property type="component" value="Unassembled WGS sequence"/>
</dbReference>
<keyword evidence="1" id="KW-1133">Transmembrane helix</keyword>
<sequence length="146" mass="16207">MAPSLIFTYTACGIFFLIGLITGVWKYYHIHSSKEALSPVYVDIAHRTSLMYSFATLVLAKFVELSPYSETVTFWSAAAPIVFFALALSTYVIHGILKDTDNQMKKPHKIGSFILPNWVVITFMVALTIAEIGGFAILFVGFLSTL</sequence>
<gene>
    <name evidence="2" type="ORF">ACFFIP_16995</name>
</gene>
<feature type="transmembrane region" description="Helical" evidence="1">
    <location>
        <begin position="74"/>
        <end position="97"/>
    </location>
</feature>
<feature type="transmembrane region" description="Helical" evidence="1">
    <location>
        <begin position="6"/>
        <end position="28"/>
    </location>
</feature>
<keyword evidence="1" id="KW-0812">Transmembrane</keyword>
<organism evidence="2 3">
    <name type="scientific">Fontibacter flavus</name>
    <dbReference type="NCBI Taxonomy" id="654838"/>
    <lineage>
        <taxon>Bacteria</taxon>
        <taxon>Pseudomonadati</taxon>
        <taxon>Bacteroidota</taxon>
        <taxon>Cytophagia</taxon>
        <taxon>Cytophagales</taxon>
        <taxon>Cyclobacteriaceae</taxon>
        <taxon>Fontibacter</taxon>
    </lineage>
</organism>
<feature type="transmembrane region" description="Helical" evidence="1">
    <location>
        <begin position="118"/>
        <end position="143"/>
    </location>
</feature>
<dbReference type="EMBL" id="JBHLWI010000050">
    <property type="protein sequence ID" value="MFC0264386.1"/>
    <property type="molecule type" value="Genomic_DNA"/>
</dbReference>
<keyword evidence="1" id="KW-0472">Membrane</keyword>